<accession>A0A1B9GA61</accession>
<reference evidence="3" key="2">
    <citation type="submission" date="2013-07" db="EMBL/GenBank/DDBJ databases">
        <authorList>
            <consortium name="The Broad Institute Genome Sequencing Platform"/>
            <person name="Cuomo C."/>
            <person name="Litvintseva A."/>
            <person name="Chen Y."/>
            <person name="Heitman J."/>
            <person name="Sun S."/>
            <person name="Springer D."/>
            <person name="Dromer F."/>
            <person name="Young S.K."/>
            <person name="Zeng Q."/>
            <person name="Gargeya S."/>
            <person name="Fitzgerald M."/>
            <person name="Abouelleil A."/>
            <person name="Alvarado L."/>
            <person name="Berlin A.M."/>
            <person name="Chapman S.B."/>
            <person name="Dewar J."/>
            <person name="Goldberg J."/>
            <person name="Griggs A."/>
            <person name="Gujja S."/>
            <person name="Hansen M."/>
            <person name="Howarth C."/>
            <person name="Imamovic A."/>
            <person name="Larimer J."/>
            <person name="McCowan C."/>
            <person name="Murphy C."/>
            <person name="Pearson M."/>
            <person name="Priest M."/>
            <person name="Roberts A."/>
            <person name="Saif S."/>
            <person name="Shea T."/>
            <person name="Sykes S."/>
            <person name="Wortman J."/>
            <person name="Nusbaum C."/>
            <person name="Birren B."/>
        </authorList>
    </citation>
    <scope>NUCLEOTIDE SEQUENCE</scope>
    <source>
        <strain evidence="3">CBS 10118</strain>
    </source>
</reference>
<dbReference type="VEuPathDB" id="FungiDB:I302_02759"/>
<dbReference type="EMBL" id="CP144542">
    <property type="protein sequence ID" value="WVW82049.1"/>
    <property type="molecule type" value="Genomic_DNA"/>
</dbReference>
<evidence type="ECO:0000313" key="4">
    <source>
        <dbReference type="Proteomes" id="UP000092730"/>
    </source>
</evidence>
<organism evidence="2">
    <name type="scientific">Kwoniella bestiolae CBS 10118</name>
    <dbReference type="NCBI Taxonomy" id="1296100"/>
    <lineage>
        <taxon>Eukaryota</taxon>
        <taxon>Fungi</taxon>
        <taxon>Dikarya</taxon>
        <taxon>Basidiomycota</taxon>
        <taxon>Agaricomycotina</taxon>
        <taxon>Tremellomycetes</taxon>
        <taxon>Tremellales</taxon>
        <taxon>Cryptococcaceae</taxon>
        <taxon>Kwoniella</taxon>
    </lineage>
</organism>
<sequence>MAPPEKSRSRRSHRFDPLSHSEGSSECSGHVAPKRRDIQSWFDKRGVEVNPISTIFKITSAAYDPSKKRFAFTFRDLEHNYVTGNLKESESKRLKEFSDQAAWKEHWKNLEETLKPAYRILNSMPKTGDAWDGFVFQCGTNTVEGFRGGHPLASQSDQVRKEWSVIIGKTDPASQVDPAGEVIDRSGENLDALQEVPSRTIFADTFRNIVEANVKGKDSQAQAADPAAEEDDAPCSIEIFLNDLTYNLIEENDAGGGRQKIDEQITGWSKLGKEETLGWDQHRYTFNQRSSKPTAEFTEAPTVDEHSLSDYDDRWGFSHLFDKKVWPLLEIGTKISRALPIAQSYIWTDLSAWVTPMNSHGRVMVRQRKGGEGDDERISEHYEYRSYPGGDHLTP</sequence>
<reference evidence="2" key="3">
    <citation type="submission" date="2014-01" db="EMBL/GenBank/DDBJ databases">
        <title>Evolution of pathogenesis and genome organization in the Tremellales.</title>
        <authorList>
            <person name="Cuomo C."/>
            <person name="Litvintseva A."/>
            <person name="Heitman J."/>
            <person name="Chen Y."/>
            <person name="Sun S."/>
            <person name="Springer D."/>
            <person name="Dromer F."/>
            <person name="Young S."/>
            <person name="Zeng Q."/>
            <person name="Chapman S."/>
            <person name="Gujja S."/>
            <person name="Saif S."/>
            <person name="Birren B."/>
        </authorList>
    </citation>
    <scope>NUCLEOTIDE SEQUENCE</scope>
    <source>
        <strain evidence="2">CBS 10118</strain>
    </source>
</reference>
<evidence type="ECO:0000313" key="3">
    <source>
        <dbReference type="EMBL" id="WVW82049.1"/>
    </source>
</evidence>
<dbReference type="KEGG" id="kbi:30207158"/>
<dbReference type="RefSeq" id="XP_019048979.1">
    <property type="nucleotide sequence ID" value="XM_019189417.1"/>
</dbReference>
<dbReference type="Proteomes" id="UP000092730">
    <property type="component" value="Chromosome 2"/>
</dbReference>
<feature type="region of interest" description="Disordered" evidence="1">
    <location>
        <begin position="1"/>
        <end position="32"/>
    </location>
</feature>
<evidence type="ECO:0000313" key="2">
    <source>
        <dbReference type="EMBL" id="OCF27909.1"/>
    </source>
</evidence>
<dbReference type="EMBL" id="KI894019">
    <property type="protein sequence ID" value="OCF27909.1"/>
    <property type="molecule type" value="Genomic_DNA"/>
</dbReference>
<name>A0A1B9GA61_9TREE</name>
<dbReference type="AlphaFoldDB" id="A0A1B9GA61"/>
<gene>
    <name evidence="2" type="ORF">I302_02759</name>
    <name evidence="3" type="ORF">I302_104054</name>
</gene>
<feature type="compositionally biased region" description="Basic and acidic residues" evidence="1">
    <location>
        <begin position="369"/>
        <end position="384"/>
    </location>
</feature>
<reference evidence="3" key="4">
    <citation type="submission" date="2024-02" db="EMBL/GenBank/DDBJ databases">
        <title>Comparative genomics of Cryptococcus and Kwoniella reveals pathogenesis evolution and contrasting modes of karyotype evolution via chromosome fusion or intercentromeric recombination.</title>
        <authorList>
            <person name="Coelho M.A."/>
            <person name="David-Palma M."/>
            <person name="Shea T."/>
            <person name="Bowers K."/>
            <person name="McGinley-Smith S."/>
            <person name="Mohammad A.W."/>
            <person name="Gnirke A."/>
            <person name="Yurkov A.M."/>
            <person name="Nowrousian M."/>
            <person name="Sun S."/>
            <person name="Cuomo C.A."/>
            <person name="Heitman J."/>
        </authorList>
    </citation>
    <scope>NUCLEOTIDE SEQUENCE</scope>
    <source>
        <strain evidence="3">CBS 10118</strain>
    </source>
</reference>
<reference evidence="2" key="1">
    <citation type="submission" date="2013-07" db="EMBL/GenBank/DDBJ databases">
        <title>The Genome Sequence of Cryptococcus bestiolae CBS10118.</title>
        <authorList>
            <consortium name="The Broad Institute Genome Sequencing Platform"/>
            <person name="Cuomo C."/>
            <person name="Litvintseva A."/>
            <person name="Chen Y."/>
            <person name="Heitman J."/>
            <person name="Sun S."/>
            <person name="Springer D."/>
            <person name="Dromer F."/>
            <person name="Young S.K."/>
            <person name="Zeng Q."/>
            <person name="Gargeya S."/>
            <person name="Fitzgerald M."/>
            <person name="Abouelleil A."/>
            <person name="Alvarado L."/>
            <person name="Berlin A.M."/>
            <person name="Chapman S.B."/>
            <person name="Dewar J."/>
            <person name="Goldberg J."/>
            <person name="Griggs A."/>
            <person name="Gujja S."/>
            <person name="Hansen M."/>
            <person name="Howarth C."/>
            <person name="Imamovic A."/>
            <person name="Larimer J."/>
            <person name="McCowan C."/>
            <person name="Murphy C."/>
            <person name="Pearson M."/>
            <person name="Priest M."/>
            <person name="Roberts A."/>
            <person name="Saif S."/>
            <person name="Shea T."/>
            <person name="Sykes S."/>
            <person name="Wortman J."/>
            <person name="Nusbaum C."/>
            <person name="Birren B."/>
        </authorList>
    </citation>
    <scope>NUCLEOTIDE SEQUENCE [LARGE SCALE GENOMIC DNA]</scope>
    <source>
        <strain evidence="2">CBS 10118</strain>
    </source>
</reference>
<evidence type="ECO:0000256" key="1">
    <source>
        <dbReference type="SAM" id="MobiDB-lite"/>
    </source>
</evidence>
<proteinExistence type="predicted"/>
<protein>
    <submittedName>
        <fullName evidence="2">Uncharacterized protein</fullName>
    </submittedName>
</protein>
<feature type="compositionally biased region" description="Low complexity" evidence="1">
    <location>
        <begin position="20"/>
        <end position="30"/>
    </location>
</feature>
<feature type="region of interest" description="Disordered" evidence="1">
    <location>
        <begin position="367"/>
        <end position="395"/>
    </location>
</feature>
<dbReference type="GeneID" id="30207158"/>
<keyword evidence="4" id="KW-1185">Reference proteome</keyword>